<gene>
    <name evidence="1" type="ORF">FJY68_12540</name>
</gene>
<sequence length="224" mass="25636">MEASLAESRAAAGERLREFYAQGGCLRVPNEHRSRHETWRTYKHGHELRFRAWDESESAEILSLLRVVGIRAGRTYLNSGRPVIPVYGAERVRNAIRALRLKRPPPEARKRRVAEPRETIRAAARWPGTRALTTLRQLDVVGFLENWGLLTVEDMGTTGCLLALLAKRGLVEPAPTDGRQPTTWRLTQKGRAKARQARRCYLDWMRARPREPRARSGEFGRHGR</sequence>
<evidence type="ECO:0000313" key="1">
    <source>
        <dbReference type="EMBL" id="MBM3332652.1"/>
    </source>
</evidence>
<dbReference type="AlphaFoldDB" id="A0A938BUG8"/>
<protein>
    <submittedName>
        <fullName evidence="1">Uncharacterized protein</fullName>
    </submittedName>
</protein>
<proteinExistence type="predicted"/>
<reference evidence="1" key="1">
    <citation type="submission" date="2019-03" db="EMBL/GenBank/DDBJ databases">
        <title>Lake Tanganyika Metagenome-Assembled Genomes (MAGs).</title>
        <authorList>
            <person name="Tran P."/>
        </authorList>
    </citation>
    <scope>NUCLEOTIDE SEQUENCE</scope>
    <source>
        <strain evidence="1">K_DeepCast_150m_m2_040</strain>
    </source>
</reference>
<name>A0A938BUG8_UNCW3</name>
<dbReference type="EMBL" id="VGIR01000114">
    <property type="protein sequence ID" value="MBM3332652.1"/>
    <property type="molecule type" value="Genomic_DNA"/>
</dbReference>
<comment type="caution">
    <text evidence="1">The sequence shown here is derived from an EMBL/GenBank/DDBJ whole genome shotgun (WGS) entry which is preliminary data.</text>
</comment>
<accession>A0A938BUG8</accession>
<organism evidence="1 2">
    <name type="scientific">candidate division WOR-3 bacterium</name>
    <dbReference type="NCBI Taxonomy" id="2052148"/>
    <lineage>
        <taxon>Bacteria</taxon>
        <taxon>Bacteria division WOR-3</taxon>
    </lineage>
</organism>
<evidence type="ECO:0000313" key="2">
    <source>
        <dbReference type="Proteomes" id="UP000779900"/>
    </source>
</evidence>
<dbReference type="Proteomes" id="UP000779900">
    <property type="component" value="Unassembled WGS sequence"/>
</dbReference>